<accession>A0ABV6XXM5</accession>
<dbReference type="InterPro" id="IPR003782">
    <property type="entry name" value="SCO1/SenC"/>
</dbReference>
<feature type="domain" description="Thioredoxin" evidence="4">
    <location>
        <begin position="62"/>
        <end position="226"/>
    </location>
</feature>
<comment type="caution">
    <text evidence="5">The sequence shown here is derived from an EMBL/GenBank/DDBJ whole genome shotgun (WGS) entry which is preliminary data.</text>
</comment>
<evidence type="ECO:0000256" key="1">
    <source>
        <dbReference type="ARBA" id="ARBA00010996"/>
    </source>
</evidence>
<evidence type="ECO:0000256" key="3">
    <source>
        <dbReference type="SAM" id="SignalP"/>
    </source>
</evidence>
<keyword evidence="6" id="KW-1185">Reference proteome</keyword>
<organism evidence="5 6">
    <name type="scientific">Streptacidiphilus jeojiensis</name>
    <dbReference type="NCBI Taxonomy" id="3229225"/>
    <lineage>
        <taxon>Bacteria</taxon>
        <taxon>Bacillati</taxon>
        <taxon>Actinomycetota</taxon>
        <taxon>Actinomycetes</taxon>
        <taxon>Kitasatosporales</taxon>
        <taxon>Streptomycetaceae</taxon>
        <taxon>Streptacidiphilus</taxon>
    </lineage>
</organism>
<evidence type="ECO:0000259" key="4">
    <source>
        <dbReference type="PROSITE" id="PS51352"/>
    </source>
</evidence>
<dbReference type="EMBL" id="JBEUKS010000015">
    <property type="protein sequence ID" value="MFC1443010.1"/>
    <property type="molecule type" value="Genomic_DNA"/>
</dbReference>
<proteinExistence type="inferred from homology"/>
<dbReference type="CDD" id="cd02968">
    <property type="entry name" value="SCO"/>
    <property type="match status" value="1"/>
</dbReference>
<dbReference type="PANTHER" id="PTHR12151">
    <property type="entry name" value="ELECTRON TRANSPORT PROTIN SCO1/SENC FAMILY MEMBER"/>
    <property type="match status" value="1"/>
</dbReference>
<dbReference type="Pfam" id="PF02630">
    <property type="entry name" value="SCO1-SenC"/>
    <property type="match status" value="1"/>
</dbReference>
<gene>
    <name evidence="5" type="ORF">ABUW04_32680</name>
</gene>
<dbReference type="Proteomes" id="UP001592581">
    <property type="component" value="Unassembled WGS sequence"/>
</dbReference>
<name>A0ABV6XXM5_9ACTN</name>
<keyword evidence="2" id="KW-0186">Copper</keyword>
<evidence type="ECO:0000313" key="6">
    <source>
        <dbReference type="Proteomes" id="UP001592581"/>
    </source>
</evidence>
<keyword evidence="3" id="KW-0732">Signal</keyword>
<dbReference type="SUPFAM" id="SSF52833">
    <property type="entry name" value="Thioredoxin-like"/>
    <property type="match status" value="1"/>
</dbReference>
<evidence type="ECO:0000313" key="5">
    <source>
        <dbReference type="EMBL" id="MFC1443010.1"/>
    </source>
</evidence>
<sequence>MAAATAHLREGLALAAGCALLTACAATAAPTVRQQAAAGGPIAVATAPAAPSGAWPYYGTRIEPTVALPSFQLTDTGGKPYRPSTRAAGRIVTLFFGYTACPDECPTTMADIAAALRRLPAAVRARVTTLFVTLDPAHDTPAVLRSWLDDFDTGFVGLSGPVAVVDRDALSLGVPAQPPSKDAAGTRTVEHGTQTLVFGPDGTARFVWSPTTTVADIVHDLNVLAG</sequence>
<dbReference type="PROSITE" id="PS51352">
    <property type="entry name" value="THIOREDOXIN_2"/>
    <property type="match status" value="1"/>
</dbReference>
<dbReference type="RefSeq" id="WP_380568080.1">
    <property type="nucleotide sequence ID" value="NZ_JBEUKS010000015.1"/>
</dbReference>
<comment type="similarity">
    <text evidence="1">Belongs to the SCO1/2 family.</text>
</comment>
<dbReference type="InterPro" id="IPR013766">
    <property type="entry name" value="Thioredoxin_domain"/>
</dbReference>
<protein>
    <submittedName>
        <fullName evidence="5">SCO family protein</fullName>
    </submittedName>
</protein>
<dbReference type="Gene3D" id="3.40.30.10">
    <property type="entry name" value="Glutaredoxin"/>
    <property type="match status" value="1"/>
</dbReference>
<evidence type="ECO:0000256" key="2">
    <source>
        <dbReference type="ARBA" id="ARBA00023008"/>
    </source>
</evidence>
<dbReference type="PANTHER" id="PTHR12151:SF25">
    <property type="entry name" value="LINALOOL DEHYDRATASE_ISOMERASE DOMAIN-CONTAINING PROTEIN"/>
    <property type="match status" value="1"/>
</dbReference>
<feature type="signal peptide" evidence="3">
    <location>
        <begin position="1"/>
        <end position="28"/>
    </location>
</feature>
<reference evidence="5 6" key="1">
    <citation type="submission" date="2024-06" db="EMBL/GenBank/DDBJ databases">
        <authorList>
            <person name="Lee S.D."/>
        </authorList>
    </citation>
    <scope>NUCLEOTIDE SEQUENCE [LARGE SCALE GENOMIC DNA]</scope>
    <source>
        <strain evidence="5 6">N1-10</strain>
    </source>
</reference>
<dbReference type="InterPro" id="IPR036249">
    <property type="entry name" value="Thioredoxin-like_sf"/>
</dbReference>
<feature type="chain" id="PRO_5046203383" evidence="3">
    <location>
        <begin position="29"/>
        <end position="226"/>
    </location>
</feature>